<name>A0ABD3N162_9STRA</name>
<sequence length="308" mass="33303">MTMTSASTPATEAPLAIATRLHLGHASHPPPNLRDMLTSFITLAQTIGANHAVIAVDAAERITGYDLVDEVTKICNPPPTDLTPSDNNVRIHILPVTPWGKFVPALNAIVSHVATLSAKYVLMTSAEVQLSQDVLTIMKSKLDLEKTLVVGTVLPGHDYRYSRQAAVQNEEVGASEKVLDDKGVEVELTGRTTPWNTCSLWNVSKLSLTGFLLVSEGLHPEEDGSELGSSAGVEEVCTIATLQRILGPGNAQAKLITLPGEESTSWETQNFENDAKRKDWHEKKMASKVSRAKRQLELLGLSGTVIHC</sequence>
<organism evidence="1 2">
    <name type="scientific">Discostella pseudostelligera</name>
    <dbReference type="NCBI Taxonomy" id="259834"/>
    <lineage>
        <taxon>Eukaryota</taxon>
        <taxon>Sar</taxon>
        <taxon>Stramenopiles</taxon>
        <taxon>Ochrophyta</taxon>
        <taxon>Bacillariophyta</taxon>
        <taxon>Coscinodiscophyceae</taxon>
        <taxon>Thalassiosirophycidae</taxon>
        <taxon>Stephanodiscales</taxon>
        <taxon>Stephanodiscaceae</taxon>
        <taxon>Discostella</taxon>
    </lineage>
</organism>
<gene>
    <name evidence="1" type="ORF">ACHAWU_007070</name>
</gene>
<accession>A0ABD3N162</accession>
<reference evidence="1 2" key="1">
    <citation type="submission" date="2024-10" db="EMBL/GenBank/DDBJ databases">
        <title>Updated reference genomes for cyclostephanoid diatoms.</title>
        <authorList>
            <person name="Roberts W.R."/>
            <person name="Alverson A.J."/>
        </authorList>
    </citation>
    <scope>NUCLEOTIDE SEQUENCE [LARGE SCALE GENOMIC DNA]</scope>
    <source>
        <strain evidence="1 2">AJA232-27</strain>
    </source>
</reference>
<protein>
    <submittedName>
        <fullName evidence="1">Uncharacterized protein</fullName>
    </submittedName>
</protein>
<dbReference type="Proteomes" id="UP001530293">
    <property type="component" value="Unassembled WGS sequence"/>
</dbReference>
<proteinExistence type="predicted"/>
<evidence type="ECO:0000313" key="2">
    <source>
        <dbReference type="Proteomes" id="UP001530293"/>
    </source>
</evidence>
<evidence type="ECO:0000313" key="1">
    <source>
        <dbReference type="EMBL" id="KAL3769864.1"/>
    </source>
</evidence>
<dbReference type="AlphaFoldDB" id="A0ABD3N162"/>
<keyword evidence="2" id="KW-1185">Reference proteome</keyword>
<dbReference type="EMBL" id="JALLBG020000049">
    <property type="protein sequence ID" value="KAL3769864.1"/>
    <property type="molecule type" value="Genomic_DNA"/>
</dbReference>
<comment type="caution">
    <text evidence="1">The sequence shown here is derived from an EMBL/GenBank/DDBJ whole genome shotgun (WGS) entry which is preliminary data.</text>
</comment>